<protein>
    <submittedName>
        <fullName evidence="1">Uncharacterized protein</fullName>
    </submittedName>
</protein>
<keyword evidence="2" id="KW-1185">Reference proteome</keyword>
<reference evidence="1 2" key="1">
    <citation type="submission" date="2018-11" db="EMBL/GenBank/DDBJ databases">
        <title>the genome of Mesorhizobium tamadayense DSM 28320.</title>
        <authorList>
            <person name="Gao J."/>
        </authorList>
    </citation>
    <scope>NUCLEOTIDE SEQUENCE [LARGE SCALE GENOMIC DNA]</scope>
    <source>
        <strain evidence="1 2">DSM 28320</strain>
    </source>
</reference>
<dbReference type="RefSeq" id="WP_125006690.1">
    <property type="nucleotide sequence ID" value="NZ_RQXT01000075.1"/>
</dbReference>
<dbReference type="Proteomes" id="UP000273786">
    <property type="component" value="Unassembled WGS sequence"/>
</dbReference>
<sequence>MSDSVEMETFETEDLEKRHYVRVIEDGVVFMKAFNSERDATAFATSEKARLGLPVTHKR</sequence>
<gene>
    <name evidence="1" type="ORF">EH240_33815</name>
</gene>
<organism evidence="1 2">
    <name type="scientific">Mesorhizobium tamadayense</name>
    <dbReference type="NCBI Taxonomy" id="425306"/>
    <lineage>
        <taxon>Bacteria</taxon>
        <taxon>Pseudomonadati</taxon>
        <taxon>Pseudomonadota</taxon>
        <taxon>Alphaproteobacteria</taxon>
        <taxon>Hyphomicrobiales</taxon>
        <taxon>Phyllobacteriaceae</taxon>
        <taxon>Mesorhizobium</taxon>
    </lineage>
</organism>
<dbReference type="OrthoDB" id="8100489at2"/>
<dbReference type="EMBL" id="RQXT01000075">
    <property type="protein sequence ID" value="RRH89562.1"/>
    <property type="molecule type" value="Genomic_DNA"/>
</dbReference>
<evidence type="ECO:0000313" key="1">
    <source>
        <dbReference type="EMBL" id="RRH89562.1"/>
    </source>
</evidence>
<accession>A0A3P3EUQ0</accession>
<proteinExistence type="predicted"/>
<evidence type="ECO:0000313" key="2">
    <source>
        <dbReference type="Proteomes" id="UP000273786"/>
    </source>
</evidence>
<name>A0A3P3EUQ0_9HYPH</name>
<dbReference type="AlphaFoldDB" id="A0A3P3EUQ0"/>
<comment type="caution">
    <text evidence="1">The sequence shown here is derived from an EMBL/GenBank/DDBJ whole genome shotgun (WGS) entry which is preliminary data.</text>
</comment>